<feature type="transmembrane region" description="Helical" evidence="3">
    <location>
        <begin position="165"/>
        <end position="185"/>
    </location>
</feature>
<evidence type="ECO:0000256" key="1">
    <source>
        <dbReference type="ARBA" id="ARBA00004141"/>
    </source>
</evidence>
<feature type="domain" description="Fido" evidence="5">
    <location>
        <begin position="9"/>
        <end position="124"/>
    </location>
</feature>
<reference evidence="6 7" key="1">
    <citation type="journal article" date="2017" name="BMC Genomics">
        <title>Chromosome level assembly and secondary metabolite potential of the parasitic fungus Cordyceps militaris.</title>
        <authorList>
            <person name="Kramer G.J."/>
            <person name="Nodwell J.R."/>
        </authorList>
    </citation>
    <scope>NUCLEOTIDE SEQUENCE [LARGE SCALE GENOMIC DNA]</scope>
    <source>
        <strain evidence="6 7">ATCC 34164</strain>
    </source>
</reference>
<dbReference type="InterPro" id="IPR053737">
    <property type="entry name" value="Type_II_TA_Toxin"/>
</dbReference>
<feature type="region of interest" description="Disordered" evidence="2">
    <location>
        <begin position="608"/>
        <end position="634"/>
    </location>
</feature>
<dbReference type="SUPFAM" id="SSF103473">
    <property type="entry name" value="MFS general substrate transporter"/>
    <property type="match status" value="1"/>
</dbReference>
<dbReference type="InterPro" id="IPR020846">
    <property type="entry name" value="MFS_dom"/>
</dbReference>
<dbReference type="NCBIfam" id="TIGR01550">
    <property type="entry name" value="DOC_P1"/>
    <property type="match status" value="1"/>
</dbReference>
<evidence type="ECO:0000256" key="2">
    <source>
        <dbReference type="SAM" id="MobiDB-lite"/>
    </source>
</evidence>
<dbReference type="VEuPathDB" id="FungiDB:CCM_08652"/>
<dbReference type="Pfam" id="PF07690">
    <property type="entry name" value="MFS_1"/>
    <property type="match status" value="2"/>
</dbReference>
<evidence type="ECO:0000259" key="5">
    <source>
        <dbReference type="PROSITE" id="PS51459"/>
    </source>
</evidence>
<dbReference type="InterPro" id="IPR011701">
    <property type="entry name" value="MFS"/>
</dbReference>
<feature type="compositionally biased region" description="Acidic residues" evidence="2">
    <location>
        <begin position="614"/>
        <end position="625"/>
    </location>
</feature>
<dbReference type="AlphaFoldDB" id="A0A2H4SGZ0"/>
<sequence length="634" mass="68487">MPAANYRFLTAAQVNRLHARHIARAPPTQPAMLGSAVHSPLDHHRYGQTDLFQLAGVLSEKLILNHPYQDGNKRTALFAADMFLRRNGYQLQSAAGGDDNKALADAHVCVATREWTPLPRYIYGSHDMSGVLKSAQWLYAEFGARSMVAAGPDAWLIVLSRTCRMFAFGAISLIFALFLSALNYSDARIGLFMSTTMAGDVVLGLLVTLIADRFGRRRVLLGGSVLMIFSGLVFVAFENYWVLLLAAVVGVVSATGGDFGPFRSVEESTLSHLTSSSIRADVLSWYVTSSSLGSAVGTEISGRIIKAIKGTSSTTAAYHAMFWVYVAAGAICAAAAGLMSKRSEIYTEKQEESSTSQAAEPLLELPATRPSDVGHDESGRDQEDLRAAYAQASPGQTSRLQRVWRKGLQLGHVSPESRGVVVKLWILLTIDSLADGMVSYGLTNYYLARKFDLSESYLGDIMSICYLLAAISTIFAGPLARRLGLINTMVFTHLPSSVAVLLFPIPQSVWMSIALLFVRTGLNNMDQAPRAAFIAAVVKPAERTAVMGITSTLRTLAATVGPSLTGFLADSNGFWIAYVVAGLLRIGYDVGLFYMFVGIDVSGDQEVDKTDAASEVESDGDDNVEAEQPQRRGV</sequence>
<dbReference type="GO" id="GO:0016301">
    <property type="term" value="F:kinase activity"/>
    <property type="evidence" value="ECO:0007669"/>
    <property type="project" value="InterPro"/>
</dbReference>
<dbReference type="GO" id="GO:0022857">
    <property type="term" value="F:transmembrane transporter activity"/>
    <property type="evidence" value="ECO:0007669"/>
    <property type="project" value="InterPro"/>
</dbReference>
<protein>
    <submittedName>
        <fullName evidence="6">Major facilitator superfamily</fullName>
    </submittedName>
</protein>
<dbReference type="OrthoDB" id="10027823at2759"/>
<dbReference type="PANTHER" id="PTHR23520">
    <property type="entry name" value="TRANSPORTER, PUTATIVE (AFU_ORTHOLOGUE AFUA_3G04000)-RELATED"/>
    <property type="match status" value="1"/>
</dbReference>
<evidence type="ECO:0000313" key="6">
    <source>
        <dbReference type="EMBL" id="ATY62373.1"/>
    </source>
</evidence>
<dbReference type="PROSITE" id="PS51459">
    <property type="entry name" value="FIDO"/>
    <property type="match status" value="1"/>
</dbReference>
<proteinExistence type="predicted"/>
<dbReference type="VEuPathDB" id="FungiDB:A9K55_008905"/>
<feature type="transmembrane region" description="Helical" evidence="3">
    <location>
        <begin position="317"/>
        <end position="339"/>
    </location>
</feature>
<dbReference type="InterPro" id="IPR003812">
    <property type="entry name" value="Fido"/>
</dbReference>
<keyword evidence="3" id="KW-1133">Transmembrane helix</keyword>
<dbReference type="SUPFAM" id="SSF140931">
    <property type="entry name" value="Fic-like"/>
    <property type="match status" value="1"/>
</dbReference>
<dbReference type="Proteomes" id="UP000323067">
    <property type="component" value="Chromosome vii"/>
</dbReference>
<evidence type="ECO:0000259" key="4">
    <source>
        <dbReference type="PROSITE" id="PS50850"/>
    </source>
</evidence>
<feature type="transmembrane region" description="Helical" evidence="3">
    <location>
        <begin position="218"/>
        <end position="237"/>
    </location>
</feature>
<dbReference type="InterPro" id="IPR036597">
    <property type="entry name" value="Fido-like_dom_sf"/>
</dbReference>
<organism evidence="6 7">
    <name type="scientific">Cordyceps militaris</name>
    <name type="common">Caterpillar fungus</name>
    <name type="synonym">Clavaria militaris</name>
    <dbReference type="NCBI Taxonomy" id="73501"/>
    <lineage>
        <taxon>Eukaryota</taxon>
        <taxon>Fungi</taxon>
        <taxon>Dikarya</taxon>
        <taxon>Ascomycota</taxon>
        <taxon>Pezizomycotina</taxon>
        <taxon>Sordariomycetes</taxon>
        <taxon>Hypocreomycetidae</taxon>
        <taxon>Hypocreales</taxon>
        <taxon>Cordycipitaceae</taxon>
        <taxon>Cordyceps</taxon>
    </lineage>
</organism>
<gene>
    <name evidence="6" type="ORF">A9K55_008905</name>
</gene>
<accession>A0A2H4SGZ0</accession>
<feature type="domain" description="Major facilitator superfamily (MFS) profile" evidence="4">
    <location>
        <begin position="153"/>
        <end position="599"/>
    </location>
</feature>
<comment type="subcellular location">
    <subcellularLocation>
        <location evidence="1">Membrane</location>
        <topology evidence="1">Multi-pass membrane protein</topology>
    </subcellularLocation>
</comment>
<dbReference type="VEuPathDB" id="FungiDB:CCM_08651"/>
<feature type="region of interest" description="Disordered" evidence="2">
    <location>
        <begin position="349"/>
        <end position="380"/>
    </location>
</feature>
<dbReference type="PROSITE" id="PS50850">
    <property type="entry name" value="MFS"/>
    <property type="match status" value="1"/>
</dbReference>
<name>A0A2H4SGZ0_CORMI</name>
<keyword evidence="3" id="KW-0472">Membrane</keyword>
<dbReference type="Gene3D" id="1.20.120.1870">
    <property type="entry name" value="Fic/DOC protein, Fido domain"/>
    <property type="match status" value="1"/>
</dbReference>
<keyword evidence="3" id="KW-0812">Transmembrane</keyword>
<evidence type="ECO:0000313" key="7">
    <source>
        <dbReference type="Proteomes" id="UP000323067"/>
    </source>
</evidence>
<feature type="transmembrane region" description="Helical" evidence="3">
    <location>
        <begin position="497"/>
        <end position="518"/>
    </location>
</feature>
<dbReference type="InterPro" id="IPR006440">
    <property type="entry name" value="Doc"/>
</dbReference>
<feature type="transmembrane region" description="Helical" evidence="3">
    <location>
        <begin position="191"/>
        <end position="211"/>
    </location>
</feature>
<dbReference type="EMBL" id="CP023324">
    <property type="protein sequence ID" value="ATY62373.1"/>
    <property type="molecule type" value="Genomic_DNA"/>
</dbReference>
<dbReference type="Pfam" id="PF02661">
    <property type="entry name" value="Fic"/>
    <property type="match status" value="1"/>
</dbReference>
<dbReference type="InterPro" id="IPR036259">
    <property type="entry name" value="MFS_trans_sf"/>
</dbReference>
<dbReference type="PANTHER" id="PTHR23520:SF5">
    <property type="entry name" value="TRANSPORTER, PUTATIVE (AFU_ORTHOLOGUE AFUA_3G04000)-RELATED"/>
    <property type="match status" value="1"/>
</dbReference>
<dbReference type="Gene3D" id="1.20.1250.20">
    <property type="entry name" value="MFS general substrate transporter like domains"/>
    <property type="match status" value="2"/>
</dbReference>
<feature type="transmembrane region" description="Helical" evidence="3">
    <location>
        <begin position="457"/>
        <end position="477"/>
    </location>
</feature>
<dbReference type="GO" id="GO:0000329">
    <property type="term" value="C:fungal-type vacuole membrane"/>
    <property type="evidence" value="ECO:0007669"/>
    <property type="project" value="TreeGrafter"/>
</dbReference>
<evidence type="ECO:0000256" key="3">
    <source>
        <dbReference type="SAM" id="Phobius"/>
    </source>
</evidence>